<keyword evidence="1" id="KW-0732">Signal</keyword>
<gene>
    <name evidence="2" type="ORF">ABN611_11770</name>
</gene>
<feature type="signal peptide" evidence="1">
    <location>
        <begin position="1"/>
        <end position="25"/>
    </location>
</feature>
<dbReference type="AlphaFoldDB" id="A0AAU7TK77"/>
<evidence type="ECO:0000256" key="1">
    <source>
        <dbReference type="SAM" id="SignalP"/>
    </source>
</evidence>
<protein>
    <submittedName>
        <fullName evidence="2">Uncharacterized protein</fullName>
    </submittedName>
</protein>
<accession>A0AAU7TK77</accession>
<sequence length="350" mass="36934">MWGHRVIAALLASIVMGAGITAAEAAVDPKLTVTSVTADRTTIAVSGLNTVPVRLTVAAKYDTTEPGDNDLVLLVYLKRISGTGPMQQLLSTDLPRTSGTVQNGVWSGPIHIPSTANGTYKVWGVSYGPYSTWQFGGMLPDPTPVDGPTLTITGTHQPRITAKVTPPVVPFGSGFRITWAITDKTTGKPYGTRVRAMLGLDNQCAEEAGGINVLTTTAGLIVHDYPASWADPLNCLRIKSNPLDIAGLGLAVIRPGVVSAAPSRASATVGTIVPVNGNVLGPAGFCPVVLQRLYGASQWRGVSTATTRQSGRFTVSAQPAYRGLIPYRVYFPKCGRYLAGLSRVFYIRGL</sequence>
<reference evidence="2" key="1">
    <citation type="submission" date="2024-06" db="EMBL/GenBank/DDBJ databases">
        <title>Kribbella sp. strain HUAS MG21 genome sequences.</title>
        <authorList>
            <person name="Mo P."/>
        </authorList>
    </citation>
    <scope>NUCLEOTIDE SEQUENCE</scope>
    <source>
        <strain evidence="2">HUAS MG21</strain>
    </source>
</reference>
<evidence type="ECO:0000313" key="2">
    <source>
        <dbReference type="EMBL" id="XBV27082.1"/>
    </source>
</evidence>
<dbReference type="EMBL" id="CP158165">
    <property type="protein sequence ID" value="XBV27082.1"/>
    <property type="molecule type" value="Genomic_DNA"/>
</dbReference>
<name>A0AAU7TK77_9ACTN</name>
<feature type="chain" id="PRO_5043907904" evidence="1">
    <location>
        <begin position="26"/>
        <end position="350"/>
    </location>
</feature>
<organism evidence="2">
    <name type="scientific">Kribbella sp. HUAS MG21</name>
    <dbReference type="NCBI Taxonomy" id="3160966"/>
    <lineage>
        <taxon>Bacteria</taxon>
        <taxon>Bacillati</taxon>
        <taxon>Actinomycetota</taxon>
        <taxon>Actinomycetes</taxon>
        <taxon>Propionibacteriales</taxon>
        <taxon>Kribbellaceae</taxon>
        <taxon>Kribbella</taxon>
    </lineage>
</organism>
<proteinExistence type="predicted"/>
<dbReference type="RefSeq" id="WP_350279873.1">
    <property type="nucleotide sequence ID" value="NZ_CP158165.1"/>
</dbReference>